<dbReference type="Proteomes" id="UP000231092">
    <property type="component" value="Unassembled WGS sequence"/>
</dbReference>
<evidence type="ECO:0000313" key="2">
    <source>
        <dbReference type="EMBL" id="PJJ31141.1"/>
    </source>
</evidence>
<dbReference type="OrthoDB" id="9798746at2"/>
<proteinExistence type="predicted"/>
<protein>
    <submittedName>
        <fullName evidence="2">Uncharacterized protein DUF4422</fullName>
    </submittedName>
</protein>
<dbReference type="AlphaFoldDB" id="A0A2M8ZCF1"/>
<accession>A0A2M8ZCF1</accession>
<dbReference type="RefSeq" id="WP_100307303.1">
    <property type="nucleotide sequence ID" value="NZ_PGET01000001.1"/>
</dbReference>
<organism evidence="2 3">
    <name type="scientific">[Clostridium] celerecrescens 18A</name>
    <dbReference type="NCBI Taxonomy" id="1286362"/>
    <lineage>
        <taxon>Bacteria</taxon>
        <taxon>Bacillati</taxon>
        <taxon>Bacillota</taxon>
        <taxon>Clostridia</taxon>
        <taxon>Lachnospirales</taxon>
        <taxon>Lachnospiraceae</taxon>
        <taxon>Lacrimispora</taxon>
    </lineage>
</organism>
<comment type="caution">
    <text evidence="2">The sequence shown here is derived from an EMBL/GenBank/DDBJ whole genome shotgun (WGS) entry which is preliminary data.</text>
</comment>
<dbReference type="InterPro" id="IPR025536">
    <property type="entry name" value="DUF4422"/>
</dbReference>
<feature type="domain" description="DUF4422" evidence="1">
    <location>
        <begin position="229"/>
        <end position="441"/>
    </location>
</feature>
<sequence length="462" mass="54437">MVGEKIIVFGMGNIFQRRLKQFDFAKVIAVTDNHAFDKGEKYFGFQVIRPEEIRTLEYDFIVICTGYMIAKEIYVQLTETLQIPESQIMSEKRYFEEIPWEPRSLLESCRNFGIHSIANSKKYFYSHGILSNTNVMGEEFTDITWEKREKSKAILLGEVRDEASLECILDKFEAKKYSYKNIFKFLIFTVNKFGHERLKVKTREGYFTHYIGGLDLQLVIFQKQEAVSIYVATHKDYNAPNSDIYVTLWLGSKQNNNISYLKEDGDNISYLNQKINECTGLYWMWKHANEEIVGLNHYRRFFKLSNGENLLSEKEVRFCLEEYDIIVVNATSTYPMTISKHLESSMDVKAFNRAKQLVINAIMKWQPDYIESFIEVMDGYAFFPCNMFITKKEVLDRYCEWLFSIIIPAAENFDETPYDDYSKRAIGFFAERLLTVWLYKHDYCIKELPILLNDTTLEKVCQ</sequence>
<gene>
    <name evidence="2" type="ORF">H171_4781</name>
</gene>
<dbReference type="Pfam" id="PF14393">
    <property type="entry name" value="DUF4422"/>
    <property type="match status" value="1"/>
</dbReference>
<evidence type="ECO:0000259" key="1">
    <source>
        <dbReference type="Pfam" id="PF14393"/>
    </source>
</evidence>
<reference evidence="2 3" key="1">
    <citation type="submission" date="2017-11" db="EMBL/GenBank/DDBJ databases">
        <title>Understudied soil microbes with underappreciated capabilities: Untangling the Clostridium saccharolyticum group.</title>
        <authorList>
            <person name="Leschine S."/>
        </authorList>
    </citation>
    <scope>NUCLEOTIDE SEQUENCE [LARGE SCALE GENOMIC DNA]</scope>
    <source>
        <strain evidence="2 3">18A</strain>
    </source>
</reference>
<dbReference type="EMBL" id="PGET01000001">
    <property type="protein sequence ID" value="PJJ31141.1"/>
    <property type="molecule type" value="Genomic_DNA"/>
</dbReference>
<dbReference type="Gene3D" id="3.40.50.720">
    <property type="entry name" value="NAD(P)-binding Rossmann-like Domain"/>
    <property type="match status" value="1"/>
</dbReference>
<name>A0A2M8ZCF1_9FIRM</name>
<evidence type="ECO:0000313" key="3">
    <source>
        <dbReference type="Proteomes" id="UP000231092"/>
    </source>
</evidence>